<dbReference type="EMBL" id="FNNJ01000013">
    <property type="protein sequence ID" value="SDX99839.1"/>
    <property type="molecule type" value="Genomic_DNA"/>
</dbReference>
<dbReference type="PANTHER" id="PTHR43777:SF1">
    <property type="entry name" value="MOLYBDENUM COFACTOR CYTIDYLYLTRANSFERASE"/>
    <property type="match status" value="1"/>
</dbReference>
<dbReference type="Proteomes" id="UP000199595">
    <property type="component" value="Unassembled WGS sequence"/>
</dbReference>
<keyword evidence="2" id="KW-0808">Transferase</keyword>
<gene>
    <name evidence="2" type="ORF">SAMN05444411_11384</name>
</gene>
<proteinExistence type="predicted"/>
<dbReference type="GO" id="GO:0016779">
    <property type="term" value="F:nucleotidyltransferase activity"/>
    <property type="evidence" value="ECO:0007669"/>
    <property type="project" value="UniProtKB-KW"/>
</dbReference>
<dbReference type="RefSeq" id="WP_090126174.1">
    <property type="nucleotide sequence ID" value="NZ_FNNJ01000013.1"/>
</dbReference>
<keyword evidence="2" id="KW-0548">Nucleotidyltransferase</keyword>
<sequence length="200" mass="22263">MNGNTAILILAAGASSRMNRPKQLLPWKNTTLLGAILEQSLTSNLENIVVVLGANSAEIKSKIDFSSINVVENKSWEKGLGNSISFGVNFIQKKLKNIDSILITLADQPFLTGSYFNLLQSTFKTSKKRIIATKIKNRVGVPAIFDLFYFEELKKLNEDKGAKQLISKHKNDVKAVVSEIDFTDIDTLEVYNQLLKNNSK</sequence>
<evidence type="ECO:0000313" key="3">
    <source>
        <dbReference type="Proteomes" id="UP000199595"/>
    </source>
</evidence>
<organism evidence="2 3">
    <name type="scientific">Lutibacter oricola</name>
    <dbReference type="NCBI Taxonomy" id="762486"/>
    <lineage>
        <taxon>Bacteria</taxon>
        <taxon>Pseudomonadati</taxon>
        <taxon>Bacteroidota</taxon>
        <taxon>Flavobacteriia</taxon>
        <taxon>Flavobacteriales</taxon>
        <taxon>Flavobacteriaceae</taxon>
        <taxon>Lutibacter</taxon>
    </lineage>
</organism>
<dbReference type="STRING" id="762486.SAMN05444411_11384"/>
<dbReference type="PANTHER" id="PTHR43777">
    <property type="entry name" value="MOLYBDENUM COFACTOR CYTIDYLYLTRANSFERASE"/>
    <property type="match status" value="1"/>
</dbReference>
<dbReference type="Gene3D" id="3.90.550.10">
    <property type="entry name" value="Spore Coat Polysaccharide Biosynthesis Protein SpsA, Chain A"/>
    <property type="match status" value="1"/>
</dbReference>
<keyword evidence="3" id="KW-1185">Reference proteome</keyword>
<feature type="domain" description="MobA-like NTP transferase" evidence="1">
    <location>
        <begin position="8"/>
        <end position="170"/>
    </location>
</feature>
<dbReference type="Pfam" id="PF12804">
    <property type="entry name" value="NTP_transf_3"/>
    <property type="match status" value="1"/>
</dbReference>
<dbReference type="AlphaFoldDB" id="A0A1H3GBY2"/>
<dbReference type="InterPro" id="IPR025877">
    <property type="entry name" value="MobA-like_NTP_Trfase"/>
</dbReference>
<protein>
    <submittedName>
        <fullName evidence="2">Molybdenum cofactor cytidylyltransferase</fullName>
    </submittedName>
</protein>
<dbReference type="OrthoDB" id="9779263at2"/>
<reference evidence="3" key="1">
    <citation type="submission" date="2016-10" db="EMBL/GenBank/DDBJ databases">
        <authorList>
            <person name="Varghese N."/>
            <person name="Submissions S."/>
        </authorList>
    </citation>
    <scope>NUCLEOTIDE SEQUENCE [LARGE SCALE GENOMIC DNA]</scope>
    <source>
        <strain evidence="3">DSM 24956</strain>
    </source>
</reference>
<name>A0A1H3GBY2_9FLAO</name>
<accession>A0A1H3GBY2</accession>
<dbReference type="CDD" id="cd04182">
    <property type="entry name" value="GT_2_like_f"/>
    <property type="match status" value="1"/>
</dbReference>
<evidence type="ECO:0000259" key="1">
    <source>
        <dbReference type="Pfam" id="PF12804"/>
    </source>
</evidence>
<dbReference type="InterPro" id="IPR029044">
    <property type="entry name" value="Nucleotide-diphossugar_trans"/>
</dbReference>
<evidence type="ECO:0000313" key="2">
    <source>
        <dbReference type="EMBL" id="SDX99839.1"/>
    </source>
</evidence>
<dbReference type="SUPFAM" id="SSF53448">
    <property type="entry name" value="Nucleotide-diphospho-sugar transferases"/>
    <property type="match status" value="1"/>
</dbReference>